<gene>
    <name evidence="2" type="ORF">O3P69_014655</name>
</gene>
<dbReference type="EMBL" id="JARAKH010000022">
    <property type="protein sequence ID" value="KAK8392438.1"/>
    <property type="molecule type" value="Genomic_DNA"/>
</dbReference>
<dbReference type="AlphaFoldDB" id="A0AAW0TZ37"/>
<name>A0AAW0TZ37_SCYPA</name>
<keyword evidence="3" id="KW-1185">Reference proteome</keyword>
<evidence type="ECO:0000313" key="3">
    <source>
        <dbReference type="Proteomes" id="UP001487740"/>
    </source>
</evidence>
<feature type="compositionally biased region" description="Basic and acidic residues" evidence="1">
    <location>
        <begin position="383"/>
        <end position="399"/>
    </location>
</feature>
<organism evidence="2 3">
    <name type="scientific">Scylla paramamosain</name>
    <name type="common">Mud crab</name>
    <dbReference type="NCBI Taxonomy" id="85552"/>
    <lineage>
        <taxon>Eukaryota</taxon>
        <taxon>Metazoa</taxon>
        <taxon>Ecdysozoa</taxon>
        <taxon>Arthropoda</taxon>
        <taxon>Crustacea</taxon>
        <taxon>Multicrustacea</taxon>
        <taxon>Malacostraca</taxon>
        <taxon>Eumalacostraca</taxon>
        <taxon>Eucarida</taxon>
        <taxon>Decapoda</taxon>
        <taxon>Pleocyemata</taxon>
        <taxon>Brachyura</taxon>
        <taxon>Eubrachyura</taxon>
        <taxon>Portunoidea</taxon>
        <taxon>Portunidae</taxon>
        <taxon>Portuninae</taxon>
        <taxon>Scylla</taxon>
    </lineage>
</organism>
<accession>A0AAW0TZ37</accession>
<feature type="region of interest" description="Disordered" evidence="1">
    <location>
        <begin position="341"/>
        <end position="417"/>
    </location>
</feature>
<feature type="compositionally biased region" description="Basic residues" evidence="1">
    <location>
        <begin position="341"/>
        <end position="355"/>
    </location>
</feature>
<evidence type="ECO:0000256" key="1">
    <source>
        <dbReference type="SAM" id="MobiDB-lite"/>
    </source>
</evidence>
<proteinExistence type="predicted"/>
<protein>
    <submittedName>
        <fullName evidence="2">Uncharacterized protein</fullName>
    </submittedName>
</protein>
<comment type="caution">
    <text evidence="2">The sequence shown here is derived from an EMBL/GenBank/DDBJ whole genome shotgun (WGS) entry which is preliminary data.</text>
</comment>
<sequence>MERMERARLVNLSRFVCNPVEGAGEMTAFKYTSTTPQHLVFPFGSDKINWLTILRGSSRMGKAFARSSKLFNGPIGKEDGRLGALELKRFRIWHAFDWIGECCRRGSMLREAITTAICGRTNQEEGFEEDWVTALEDISDLNDNGPFDNSGHFEDAILEYNTAGAEKRRRMLDFAHSMFSNAQRDSVYDAFSHLNEGTAAAFVDAYVVSPARSGVYLMLYALLKIINFDILNVVGYEAHRILVFKLFVPALLGVFLSNGGLGDVFENENWQRNYSEMKRSKNYAKNDTGTVYDELTESTAKLPLAINLAVHAKSNERAKELLNTFNEGIIKVSIAKEKLSKKHRHTRRVLKRRKKTKEDKEGCCSSSSKEEEEEGEEGVSSSEEEKSLSDEKIGDENKKKSSTKKKSNRRHLVAGRLKKKKSLLPPGLCLSTIANDKRQINVEDIQKMLSARHTKEKNLNQIIEDCKNGKATRKSIDDNAVRCYLMALMKIFDSMFGLERGSLMNSIHTNASDARLTKAENDSILAENNEAKVIVIKPGASDSEAKR</sequence>
<dbReference type="Proteomes" id="UP001487740">
    <property type="component" value="Unassembled WGS sequence"/>
</dbReference>
<feature type="compositionally biased region" description="Basic residues" evidence="1">
    <location>
        <begin position="400"/>
        <end position="417"/>
    </location>
</feature>
<reference evidence="2 3" key="1">
    <citation type="submission" date="2023-03" db="EMBL/GenBank/DDBJ databases">
        <title>High-quality genome of Scylla paramamosain provides insights in environmental adaptation.</title>
        <authorList>
            <person name="Zhang L."/>
        </authorList>
    </citation>
    <scope>NUCLEOTIDE SEQUENCE [LARGE SCALE GENOMIC DNA]</scope>
    <source>
        <strain evidence="2">LZ_2023a</strain>
        <tissue evidence="2">Muscle</tissue>
    </source>
</reference>
<evidence type="ECO:0000313" key="2">
    <source>
        <dbReference type="EMBL" id="KAK8392438.1"/>
    </source>
</evidence>